<accession>A0A671NAW6</accession>
<dbReference type="Pfam" id="PF10044">
    <property type="entry name" value="LIN52"/>
    <property type="match status" value="1"/>
</dbReference>
<dbReference type="InterPro" id="IPR018737">
    <property type="entry name" value="DREAM_LIN52"/>
</dbReference>
<evidence type="ECO:0000313" key="3">
    <source>
        <dbReference type="Ensembl" id="ENSSANP00000042574.1"/>
    </source>
</evidence>
<dbReference type="GO" id="GO:0006355">
    <property type="term" value="P:regulation of DNA-templated transcription"/>
    <property type="evidence" value="ECO:0007669"/>
    <property type="project" value="InterPro"/>
</dbReference>
<gene>
    <name evidence="3" type="primary">LOC107697756</name>
</gene>
<evidence type="ECO:0000256" key="1">
    <source>
        <dbReference type="ARBA" id="ARBA00005456"/>
    </source>
</evidence>
<keyword evidence="4" id="KW-1185">Reference proteome</keyword>
<comment type="similarity">
    <text evidence="1">Belongs to the lin-52 family.</text>
</comment>
<evidence type="ECO:0000313" key="4">
    <source>
        <dbReference type="Proteomes" id="UP000472260"/>
    </source>
</evidence>
<dbReference type="Ensembl" id="ENSSANT00000045307.1">
    <property type="protein sequence ID" value="ENSSANP00000042574.1"/>
    <property type="gene ID" value="ENSSANG00000021552.1"/>
</dbReference>
<dbReference type="PANTHER" id="PTHR31489">
    <property type="entry name" value="LIN52 FAMILY MEMBER"/>
    <property type="match status" value="1"/>
</dbReference>
<evidence type="ECO:0000256" key="2">
    <source>
        <dbReference type="ARBA" id="ARBA00020469"/>
    </source>
</evidence>
<reference evidence="3" key="1">
    <citation type="submission" date="2025-08" db="UniProtKB">
        <authorList>
            <consortium name="Ensembl"/>
        </authorList>
    </citation>
    <scope>IDENTIFICATION</scope>
</reference>
<organism evidence="3 4">
    <name type="scientific">Sinocyclocheilus anshuiensis</name>
    <dbReference type="NCBI Taxonomy" id="1608454"/>
    <lineage>
        <taxon>Eukaryota</taxon>
        <taxon>Metazoa</taxon>
        <taxon>Chordata</taxon>
        <taxon>Craniata</taxon>
        <taxon>Vertebrata</taxon>
        <taxon>Euteleostomi</taxon>
        <taxon>Actinopterygii</taxon>
        <taxon>Neopterygii</taxon>
        <taxon>Teleostei</taxon>
        <taxon>Ostariophysi</taxon>
        <taxon>Cypriniformes</taxon>
        <taxon>Cyprinidae</taxon>
        <taxon>Cyprininae</taxon>
        <taxon>Sinocyclocheilus</taxon>
    </lineage>
</organism>
<proteinExistence type="inferred from homology"/>
<dbReference type="GO" id="GO:0070176">
    <property type="term" value="C:DRM complex"/>
    <property type="evidence" value="ECO:0007669"/>
    <property type="project" value="InterPro"/>
</dbReference>
<dbReference type="AlphaFoldDB" id="A0A671NAW6"/>
<reference evidence="3" key="2">
    <citation type="submission" date="2025-09" db="UniProtKB">
        <authorList>
            <consortium name="Ensembl"/>
        </authorList>
    </citation>
    <scope>IDENTIFICATION</scope>
</reference>
<name>A0A671NAW6_9TELE</name>
<protein>
    <recommendedName>
        <fullName evidence="2">Protein lin-52 homolog</fullName>
    </recommendedName>
</protein>
<dbReference type="PANTHER" id="PTHR31489:SF2">
    <property type="entry name" value="PROTEIN LIN-52 HOMOLOG"/>
    <property type="match status" value="1"/>
</dbReference>
<dbReference type="Proteomes" id="UP000472260">
    <property type="component" value="Unassembled WGS sequence"/>
</dbReference>
<sequence length="145" mass="16769">GLFLRKLQHLNLNQCLNQCCNKGHVSFIYLFYIYIYIYLGEDFESSLLSFEKLDRASPDLWPEQLPGVSEFAASFKNPITNSPPKWMAELESEDIEMLKELGSLTTANLMEKVKGLQNLAYQLGLEESREMTRGKFLNILERPKK</sequence>